<reference evidence="11" key="1">
    <citation type="submission" date="2021-01" db="UniProtKB">
        <authorList>
            <consortium name="EnsemblPlants"/>
        </authorList>
    </citation>
    <scope>IDENTIFICATION</scope>
</reference>
<dbReference type="OMA" id="HEMFGRT"/>
<evidence type="ECO:0000256" key="6">
    <source>
        <dbReference type="PROSITE-ProRule" id="PRU00176"/>
    </source>
</evidence>
<dbReference type="EnsemblPlants" id="Kaladp0048s0412.1.v1.1">
    <property type="protein sequence ID" value="Kaladp0048s0412.1.v1.1"/>
    <property type="gene ID" value="Kaladp0048s0412.v1.1"/>
</dbReference>
<dbReference type="GO" id="GO:0003677">
    <property type="term" value="F:DNA binding"/>
    <property type="evidence" value="ECO:0007669"/>
    <property type="project" value="UniProtKB-KW"/>
</dbReference>
<organism evidence="11 12">
    <name type="scientific">Kalanchoe fedtschenkoi</name>
    <name type="common">Lavender scallops</name>
    <name type="synonym">South American air plant</name>
    <dbReference type="NCBI Taxonomy" id="63787"/>
    <lineage>
        <taxon>Eukaryota</taxon>
        <taxon>Viridiplantae</taxon>
        <taxon>Streptophyta</taxon>
        <taxon>Embryophyta</taxon>
        <taxon>Tracheophyta</taxon>
        <taxon>Spermatophyta</taxon>
        <taxon>Magnoliopsida</taxon>
        <taxon>eudicotyledons</taxon>
        <taxon>Gunneridae</taxon>
        <taxon>Pentapetalae</taxon>
        <taxon>Saxifragales</taxon>
        <taxon>Crassulaceae</taxon>
        <taxon>Kalanchoe</taxon>
    </lineage>
</organism>
<dbReference type="PANTHER" id="PTHR24009">
    <property type="entry name" value="RNA-BINDING (RRM/RBD/RNP MOTIFS)"/>
    <property type="match status" value="1"/>
</dbReference>
<dbReference type="EnsemblPlants" id="Kaladp0048s0412.3.v1.1">
    <property type="protein sequence ID" value="Kaladp0048s0412.3.v1.1"/>
    <property type="gene ID" value="Kaladp0048s0412.v1.1"/>
</dbReference>
<feature type="domain" description="RRM" evidence="9">
    <location>
        <begin position="336"/>
        <end position="411"/>
    </location>
</feature>
<dbReference type="SMART" id="SM00356">
    <property type="entry name" value="ZnF_C3H1"/>
    <property type="match status" value="1"/>
</dbReference>
<feature type="zinc finger region" description="C3H1-type" evidence="7">
    <location>
        <begin position="176"/>
        <end position="203"/>
    </location>
</feature>
<dbReference type="FunFam" id="3.30.70.330:FF:000678">
    <property type="entry name" value="zinc finger CCCH domain-containing protein 53-like isoform X2"/>
    <property type="match status" value="1"/>
</dbReference>
<evidence type="ECO:0000256" key="8">
    <source>
        <dbReference type="SAM" id="MobiDB-lite"/>
    </source>
</evidence>
<keyword evidence="12" id="KW-1185">Reference proteome</keyword>
<keyword evidence="3 7" id="KW-0862">Zinc</keyword>
<dbReference type="Gene3D" id="4.10.1000.10">
    <property type="entry name" value="Zinc finger, CCCH-type"/>
    <property type="match status" value="1"/>
</dbReference>
<dbReference type="Pfam" id="PF23182">
    <property type="entry name" value="PABC_AtC3H46"/>
    <property type="match status" value="1"/>
</dbReference>
<keyword evidence="5" id="KW-0238">DNA-binding</keyword>
<dbReference type="EnsemblPlants" id="Kaladp0048s0412.2.v1.1">
    <property type="protein sequence ID" value="Kaladp0048s0412.2.v1.1"/>
    <property type="gene ID" value="Kaladp0048s0412.v1.1"/>
</dbReference>
<dbReference type="PANTHER" id="PTHR24009:SF40">
    <property type="entry name" value="C3H1-TYPE DOMAIN-CONTAINING PROTEIN"/>
    <property type="match status" value="1"/>
</dbReference>
<evidence type="ECO:0000256" key="4">
    <source>
        <dbReference type="ARBA" id="ARBA00022884"/>
    </source>
</evidence>
<dbReference type="AlphaFoldDB" id="A0A7N0TZ33"/>
<evidence type="ECO:0000313" key="12">
    <source>
        <dbReference type="Proteomes" id="UP000594263"/>
    </source>
</evidence>
<name>A0A7N0TZ33_KALFE</name>
<dbReference type="InterPro" id="IPR056276">
    <property type="entry name" value="AtC3H46-like_PABC-like"/>
</dbReference>
<evidence type="ECO:0000256" key="5">
    <source>
        <dbReference type="ARBA" id="ARBA00023125"/>
    </source>
</evidence>
<dbReference type="SUPFAM" id="SSF90229">
    <property type="entry name" value="CCCH zinc finger"/>
    <property type="match status" value="1"/>
</dbReference>
<keyword evidence="2 7" id="KW-0863">Zinc-finger</keyword>
<evidence type="ECO:0000256" key="1">
    <source>
        <dbReference type="ARBA" id="ARBA00022723"/>
    </source>
</evidence>
<dbReference type="InterPro" id="IPR012677">
    <property type="entry name" value="Nucleotide-bd_a/b_plait_sf"/>
</dbReference>
<dbReference type="PROSITE" id="PS50102">
    <property type="entry name" value="RRM"/>
    <property type="match status" value="1"/>
</dbReference>
<dbReference type="Pfam" id="PF00642">
    <property type="entry name" value="zf-CCCH"/>
    <property type="match status" value="1"/>
</dbReference>
<dbReference type="Gramene" id="Kaladp0048s0412.1.v1.1">
    <property type="protein sequence ID" value="Kaladp0048s0412.1.v1.1"/>
    <property type="gene ID" value="Kaladp0048s0412.v1.1"/>
</dbReference>
<dbReference type="Gene3D" id="3.30.70.330">
    <property type="match status" value="1"/>
</dbReference>
<dbReference type="SUPFAM" id="SSF54928">
    <property type="entry name" value="RNA-binding domain, RBD"/>
    <property type="match status" value="1"/>
</dbReference>
<dbReference type="InterPro" id="IPR036855">
    <property type="entry name" value="Znf_CCCH_sf"/>
</dbReference>
<proteinExistence type="predicted"/>
<evidence type="ECO:0000259" key="10">
    <source>
        <dbReference type="PROSITE" id="PS50103"/>
    </source>
</evidence>
<dbReference type="Gramene" id="Kaladp0048s0412.2.v1.1">
    <property type="protein sequence ID" value="Kaladp0048s0412.2.v1.1"/>
    <property type="gene ID" value="Kaladp0048s0412.v1.1"/>
</dbReference>
<dbReference type="Pfam" id="PF00076">
    <property type="entry name" value="RRM_1"/>
    <property type="match status" value="1"/>
</dbReference>
<dbReference type="InterPro" id="IPR035979">
    <property type="entry name" value="RBD_domain_sf"/>
</dbReference>
<accession>A0A7N0TZ33</accession>
<evidence type="ECO:0000256" key="2">
    <source>
        <dbReference type="ARBA" id="ARBA00022771"/>
    </source>
</evidence>
<evidence type="ECO:0000313" key="11">
    <source>
        <dbReference type="EnsemblPlants" id="Kaladp0048s0412.2.v1.1"/>
    </source>
</evidence>
<feature type="region of interest" description="Disordered" evidence="8">
    <location>
        <begin position="512"/>
        <end position="535"/>
    </location>
</feature>
<dbReference type="PROSITE" id="PS50103">
    <property type="entry name" value="ZF_C3H1"/>
    <property type="match status" value="1"/>
</dbReference>
<feature type="compositionally biased region" description="Polar residues" evidence="8">
    <location>
        <begin position="519"/>
        <end position="535"/>
    </location>
</feature>
<evidence type="ECO:0000256" key="7">
    <source>
        <dbReference type="PROSITE-ProRule" id="PRU00723"/>
    </source>
</evidence>
<dbReference type="SMART" id="SM00360">
    <property type="entry name" value="RRM"/>
    <property type="match status" value="1"/>
</dbReference>
<dbReference type="Proteomes" id="UP000594263">
    <property type="component" value="Unplaced"/>
</dbReference>
<dbReference type="GO" id="GO:0003723">
    <property type="term" value="F:RNA binding"/>
    <property type="evidence" value="ECO:0007669"/>
    <property type="project" value="UniProtKB-UniRule"/>
</dbReference>
<protein>
    <submittedName>
        <fullName evidence="11">Uncharacterized protein</fullName>
    </submittedName>
</protein>
<feature type="domain" description="C3H1-type" evidence="10">
    <location>
        <begin position="176"/>
        <end position="203"/>
    </location>
</feature>
<dbReference type="InterPro" id="IPR000504">
    <property type="entry name" value="RRM_dom"/>
</dbReference>
<keyword evidence="1 7" id="KW-0479">Metal-binding</keyword>
<dbReference type="GO" id="GO:0008270">
    <property type="term" value="F:zinc ion binding"/>
    <property type="evidence" value="ECO:0007669"/>
    <property type="project" value="UniProtKB-KW"/>
</dbReference>
<dbReference type="Gramene" id="Kaladp0048s0412.3.v1.1">
    <property type="protein sequence ID" value="Kaladp0048s0412.3.v1.1"/>
    <property type="gene ID" value="Kaladp0048s0412.v1.1"/>
</dbReference>
<sequence>MDGTQAFEVVTGRMKEREPPELAMKIVGFLLLKYGAEEMIRLAHSPDQAFECVVHTLKNELHTLPPNHNIPPPPPVVVDIPPQQFNPFSPRGFSSPVSIEGPPMPNWDARVLHDQPMSGSPFSPLQYHEALADLQNRARSLSLGDRYESEGLANFYPDETFGNVSGRSRRSPSLPDFPAKPCHYFSRGFCKNGNSCRYSHEQTSPESLSPIFDPGMNLFVNDEHMFFPGSLNKLEFEITRMLKMNGGEPIPIASLPSIYSATYGRPLQADGYLTESQRNGKAGFGLTKLLARLRNSICIIDKPHGQHSIILAEDVPKYFEYRSGRNNPGPIVSGSRQIYLTFPAESTFNEDDVAQYFSTFGKVEDVRMPCQQERMFGFVTFSSPETVRKILLMGNPHSVGGSRVLVKPYREKSKLPDRRYMDNPIYYSHPYADLDSEFLSTPRGLESSRLLRKQQPPMEEYVQQGLDEQRLMGFQLARQYDSVPDSPNNQITADDATNHFGLNYTGLESAQEVGLPDSPFNSPISSSVAPTTTST</sequence>
<evidence type="ECO:0000259" key="9">
    <source>
        <dbReference type="PROSITE" id="PS50102"/>
    </source>
</evidence>
<keyword evidence="4 6" id="KW-0694">RNA-binding</keyword>
<evidence type="ECO:0000256" key="3">
    <source>
        <dbReference type="ARBA" id="ARBA00022833"/>
    </source>
</evidence>
<dbReference type="InterPro" id="IPR000571">
    <property type="entry name" value="Znf_CCCH"/>
</dbReference>